<dbReference type="Proteomes" id="UP000199181">
    <property type="component" value="Unassembled WGS sequence"/>
</dbReference>
<proteinExistence type="predicted"/>
<gene>
    <name evidence="1" type="ORF">SAMN05443639_12665</name>
</gene>
<organism evidence="1 2">
    <name type="scientific">Stigmatella erecta</name>
    <dbReference type="NCBI Taxonomy" id="83460"/>
    <lineage>
        <taxon>Bacteria</taxon>
        <taxon>Pseudomonadati</taxon>
        <taxon>Myxococcota</taxon>
        <taxon>Myxococcia</taxon>
        <taxon>Myxococcales</taxon>
        <taxon>Cystobacterineae</taxon>
        <taxon>Archangiaceae</taxon>
        <taxon>Stigmatella</taxon>
    </lineage>
</organism>
<name>A0A1I0LGA2_9BACT</name>
<accession>A0A1I0LGA2</accession>
<evidence type="ECO:0000313" key="2">
    <source>
        <dbReference type="Proteomes" id="UP000199181"/>
    </source>
</evidence>
<protein>
    <submittedName>
        <fullName evidence="1">Uncharacterized protein</fullName>
    </submittedName>
</protein>
<keyword evidence="2" id="KW-1185">Reference proteome</keyword>
<dbReference type="EMBL" id="FOIJ01000026">
    <property type="protein sequence ID" value="SEU38348.1"/>
    <property type="molecule type" value="Genomic_DNA"/>
</dbReference>
<sequence>MENKNQSAQRETERVHIMDFLRRIDFPPDRAAFVDAPDAVVSVGGRLIGVEHCELTEESFAATERNIGTFEDTLSRELASLGFDQSFSLGLGLDPGASLFRKLSQVNTRARKLARFIYDQVSTLTVGKPVTIGGLTLERCGFSELTHITLTLSQRTVSDGSPQVIMNPAFSGPGTASARDAVRSKERHVQAYREKWQLDEIWLLLVTGASWLQATNSLMTQWLQLSSKFDAVYLLDVRSNALQRLDAPKRHT</sequence>
<dbReference type="RefSeq" id="WP_143076254.1">
    <property type="nucleotide sequence ID" value="NZ_FOIJ01000026.1"/>
</dbReference>
<evidence type="ECO:0000313" key="1">
    <source>
        <dbReference type="EMBL" id="SEU38348.1"/>
    </source>
</evidence>
<dbReference type="AlphaFoldDB" id="A0A1I0LGA2"/>
<reference evidence="2" key="1">
    <citation type="submission" date="2016-10" db="EMBL/GenBank/DDBJ databases">
        <authorList>
            <person name="Varghese N."/>
            <person name="Submissions S."/>
        </authorList>
    </citation>
    <scope>NUCLEOTIDE SEQUENCE [LARGE SCALE GENOMIC DNA]</scope>
    <source>
        <strain evidence="2">DSM 16858</strain>
    </source>
</reference>